<dbReference type="InterPro" id="IPR023214">
    <property type="entry name" value="HAD_sf"/>
</dbReference>
<dbReference type="InterPro" id="IPR001830">
    <property type="entry name" value="Glyco_trans_20"/>
</dbReference>
<organism evidence="4 5">
    <name type="scientific">Blastocystis sp. subtype 1 (strain ATCC 50177 / NandII)</name>
    <dbReference type="NCBI Taxonomy" id="478820"/>
    <lineage>
        <taxon>Eukaryota</taxon>
        <taxon>Sar</taxon>
        <taxon>Stramenopiles</taxon>
        <taxon>Bigyra</taxon>
        <taxon>Opalozoa</taxon>
        <taxon>Opalinata</taxon>
        <taxon>Blastocystidae</taxon>
        <taxon>Blastocystis</taxon>
    </lineage>
</organism>
<dbReference type="Pfam" id="PF00982">
    <property type="entry name" value="Glyco_transf_20"/>
    <property type="match status" value="2"/>
</dbReference>
<dbReference type="Gene3D" id="3.40.50.2000">
    <property type="entry name" value="Glycogen Phosphorylase B"/>
    <property type="match status" value="3"/>
</dbReference>
<accession>A0A196S7Q7</accession>
<dbReference type="SUPFAM" id="SSF49452">
    <property type="entry name" value="Starch-binding domain-like"/>
    <property type="match status" value="1"/>
</dbReference>
<sequence length="1186" mass="133583">MGCAFRGMVHDASPFSLLPTILSIRLGLHSNSKWGVGDGRKNAMTNRGNSLRGACPNNWLSMGPFGRNLCKVEFQVKAEVPHGVTVRVSGSVAQLGYFSPGSSIPLHTSPTEYPIWKSNPIYLPKNTKISYKYLRYSGGVFESWETPCESAHTLSLTSRGTTLISDVFGVYSQKDEHSTEEGFVRRVASSDPLKGKMNGFGSCPVLASSKTAPMTPVPQKKRTVIIVAYRLPVILSRLGDGSWDIKWDYENMNLFSEKTLSDEYSVWWCGALTYLRTRDIFSQNEDYIAADFRKIKEQLVKMRCLPIFLDAELNSLFYNGYCKSILSPALHGCSMVYDDAETSFSWQKNTAETLTYQNAYRRVNNVFAQEILKYCQQLHVLEEDPIIWINGYQLMLLPRDLRLYMENMNRKQARSVPFKSSHSITPSLTTLPSLYVSGSLAASSVSLATQADASLPPSLPFSPRSDNSPTAPSSTSASPQAPGSPTSVASPTSPTSPRSLSGEERSSLFSPGPTFVDNIEDDMDDERMMQLYAASNQEQPMEYDGMEEDWGVYSTQSSGQYSLKIIFYLHLPFPSYEIFRQLPLRTSLLRGVLASDLIGTHTYSSARHFISSCCRHLGVTQHTEQNANICLQWGSRSVCVYISHVGLDNDYVSSILHSPQVDALYQKLASQSEGRVVVAGVDELYQTNAIRYKILGFHRFLRETRNYGKPYRLIQVCYRQRSQEASVKRSRLYENQIREAAMACNAEFPGSVELHMLTGSFYPVEERMALWRVAKIYLNTSLAQGLNLHPQEFLMARKEEGGIVIMSEFANAHEFLNGALAVNPWDVESIMNQLERTTEMTQAEILQAQQRDLESMGRRERRLWSSQVIQNLLESVELTKLAALHDPAGEVVSEDELHSITPHLVLSEVKEFFKHTTRRFFILDYGGTLRAKEGFNRDLKDDFRGVLHQPPNPAMSRVLQRLCNNPQNQVWVISSSGSMVMEKTLGSFKNMGLIAVNGLKVRAPGETAWTPSPEYRRKALPYGEEILKLCREYEFRTNGATIYADPYVVRFHYQYSDPDFGKNMADKLEQELRALLEDVSVKVVHDVGVVEVRSFLGDRGDILKTLLARYKEEKGVNPEVVLCLGDSSVDEPMFSTLLNYYRGNGEEEEPEVITCTTGAKASNAQYYTSSVEENFRLFSMLTEDVQ</sequence>
<feature type="region of interest" description="Disordered" evidence="2">
    <location>
        <begin position="453"/>
        <end position="519"/>
    </location>
</feature>
<name>A0A196S7Q7_BLAHN</name>
<dbReference type="InterPro" id="IPR036412">
    <property type="entry name" value="HAD-like_sf"/>
</dbReference>
<reference evidence="4 5" key="1">
    <citation type="submission" date="2016-05" db="EMBL/GenBank/DDBJ databases">
        <title>Nuclear genome of Blastocystis sp. subtype 1 NandII.</title>
        <authorList>
            <person name="Gentekaki E."/>
            <person name="Curtis B."/>
            <person name="Stairs C."/>
            <person name="Eme L."/>
            <person name="Herman E."/>
            <person name="Klimes V."/>
            <person name="Arias M.C."/>
            <person name="Elias M."/>
            <person name="Hilliou F."/>
            <person name="Klute M."/>
            <person name="Malik S.-B."/>
            <person name="Pightling A."/>
            <person name="Rachubinski R."/>
            <person name="Salas D."/>
            <person name="Schlacht A."/>
            <person name="Suga H."/>
            <person name="Archibald J."/>
            <person name="Ball S.G."/>
            <person name="Clark G."/>
            <person name="Dacks J."/>
            <person name="Van Der Giezen M."/>
            <person name="Tsaousis A."/>
            <person name="Roger A."/>
        </authorList>
    </citation>
    <scope>NUCLEOTIDE SEQUENCE [LARGE SCALE GENOMIC DNA]</scope>
    <source>
        <strain evidence="5">ATCC 50177 / NandII</strain>
    </source>
</reference>
<keyword evidence="5" id="KW-1185">Reference proteome</keyword>
<evidence type="ECO:0000256" key="2">
    <source>
        <dbReference type="SAM" id="MobiDB-lite"/>
    </source>
</evidence>
<dbReference type="SUPFAM" id="SSF53756">
    <property type="entry name" value="UDP-Glycosyltransferase/glycogen phosphorylase"/>
    <property type="match status" value="2"/>
</dbReference>
<evidence type="ECO:0000259" key="3">
    <source>
        <dbReference type="PROSITE" id="PS51166"/>
    </source>
</evidence>
<feature type="domain" description="CBM20" evidence="3">
    <location>
        <begin position="64"/>
        <end position="173"/>
    </location>
</feature>
<gene>
    <name evidence="4" type="ORF">AV274_5939</name>
</gene>
<dbReference type="GO" id="GO:0004805">
    <property type="term" value="F:trehalose-phosphatase activity"/>
    <property type="evidence" value="ECO:0007669"/>
    <property type="project" value="TreeGrafter"/>
</dbReference>
<dbReference type="InterPro" id="IPR013784">
    <property type="entry name" value="Carb-bd-like_fold"/>
</dbReference>
<dbReference type="GO" id="GO:2001070">
    <property type="term" value="F:starch binding"/>
    <property type="evidence" value="ECO:0007669"/>
    <property type="project" value="InterPro"/>
</dbReference>
<dbReference type="PROSITE" id="PS51166">
    <property type="entry name" value="CBM20"/>
    <property type="match status" value="1"/>
</dbReference>
<evidence type="ECO:0000256" key="1">
    <source>
        <dbReference type="ARBA" id="ARBA00005409"/>
    </source>
</evidence>
<protein>
    <submittedName>
        <fullName evidence="4">Trehalose-phosphatase</fullName>
    </submittedName>
</protein>
<feature type="compositionally biased region" description="Low complexity" evidence="2">
    <location>
        <begin position="461"/>
        <end position="500"/>
    </location>
</feature>
<dbReference type="PANTHER" id="PTHR10788">
    <property type="entry name" value="TREHALOSE-6-PHOSPHATE SYNTHASE"/>
    <property type="match status" value="1"/>
</dbReference>
<dbReference type="GO" id="GO:0005829">
    <property type="term" value="C:cytosol"/>
    <property type="evidence" value="ECO:0007669"/>
    <property type="project" value="TreeGrafter"/>
</dbReference>
<dbReference type="STRING" id="478820.A0A196S7Q7"/>
<dbReference type="Pfam" id="PF02358">
    <property type="entry name" value="Trehalose_PPase"/>
    <property type="match status" value="1"/>
</dbReference>
<evidence type="ECO:0000313" key="5">
    <source>
        <dbReference type="Proteomes" id="UP000078348"/>
    </source>
</evidence>
<dbReference type="AlphaFoldDB" id="A0A196S7Q7"/>
<dbReference type="Gene3D" id="2.60.40.10">
    <property type="entry name" value="Immunoglobulins"/>
    <property type="match status" value="1"/>
</dbReference>
<dbReference type="EMBL" id="LXWW01000546">
    <property type="protein sequence ID" value="OAO12401.1"/>
    <property type="molecule type" value="Genomic_DNA"/>
</dbReference>
<dbReference type="Proteomes" id="UP000078348">
    <property type="component" value="Unassembled WGS sequence"/>
</dbReference>
<proteinExistence type="inferred from homology"/>
<comment type="similarity">
    <text evidence="1">In the N-terminal section; belongs to the glycosyltransferase 20 family.</text>
</comment>
<comment type="caution">
    <text evidence="4">The sequence shown here is derived from an EMBL/GenBank/DDBJ whole genome shotgun (WGS) entry which is preliminary data.</text>
</comment>
<dbReference type="Gene3D" id="3.40.50.1000">
    <property type="entry name" value="HAD superfamily/HAD-like"/>
    <property type="match status" value="1"/>
</dbReference>
<evidence type="ECO:0000313" key="4">
    <source>
        <dbReference type="EMBL" id="OAO12401.1"/>
    </source>
</evidence>
<dbReference type="Pfam" id="PF00686">
    <property type="entry name" value="CBM_20"/>
    <property type="match status" value="1"/>
</dbReference>
<dbReference type="InterPro" id="IPR002044">
    <property type="entry name" value="CBM20"/>
</dbReference>
<dbReference type="GO" id="GO:0005992">
    <property type="term" value="P:trehalose biosynthetic process"/>
    <property type="evidence" value="ECO:0007669"/>
    <property type="project" value="InterPro"/>
</dbReference>
<dbReference type="InterPro" id="IPR013783">
    <property type="entry name" value="Ig-like_fold"/>
</dbReference>
<dbReference type="SUPFAM" id="SSF56784">
    <property type="entry name" value="HAD-like"/>
    <property type="match status" value="1"/>
</dbReference>
<dbReference type="InterPro" id="IPR003337">
    <property type="entry name" value="Trehalose_PPase"/>
</dbReference>
<dbReference type="SMART" id="SM01065">
    <property type="entry name" value="CBM_2"/>
    <property type="match status" value="1"/>
</dbReference>
<dbReference type="PANTHER" id="PTHR10788:SF109">
    <property type="entry name" value="CBM20 DOMAIN-CONTAINING PROTEIN"/>
    <property type="match status" value="1"/>
</dbReference>
<dbReference type="CDD" id="cd05467">
    <property type="entry name" value="CBM20"/>
    <property type="match status" value="1"/>
</dbReference>
<dbReference type="OrthoDB" id="755951at2759"/>